<keyword evidence="2" id="KW-1185">Reference proteome</keyword>
<gene>
    <name evidence="1" type="ORF">ACFFHF_16810</name>
</gene>
<dbReference type="Proteomes" id="UP001589738">
    <property type="component" value="Unassembled WGS sequence"/>
</dbReference>
<accession>A0ABV6KU64</accession>
<proteinExistence type="predicted"/>
<comment type="caution">
    <text evidence="1">The sequence shown here is derived from an EMBL/GenBank/DDBJ whole genome shotgun (WGS) entry which is preliminary data.</text>
</comment>
<reference evidence="1 2" key="1">
    <citation type="submission" date="2024-09" db="EMBL/GenBank/DDBJ databases">
        <authorList>
            <person name="Sun Q."/>
            <person name="Mori K."/>
        </authorList>
    </citation>
    <scope>NUCLEOTIDE SEQUENCE [LARGE SCALE GENOMIC DNA]</scope>
    <source>
        <strain evidence="1 2">CGMCC 1.9126</strain>
    </source>
</reference>
<name>A0ABV6KU64_9BACI</name>
<evidence type="ECO:0000313" key="2">
    <source>
        <dbReference type="Proteomes" id="UP001589738"/>
    </source>
</evidence>
<organism evidence="1 2">
    <name type="scientific">Robertmurraya beringensis</name>
    <dbReference type="NCBI Taxonomy" id="641660"/>
    <lineage>
        <taxon>Bacteria</taxon>
        <taxon>Bacillati</taxon>
        <taxon>Bacillota</taxon>
        <taxon>Bacilli</taxon>
        <taxon>Bacillales</taxon>
        <taxon>Bacillaceae</taxon>
        <taxon>Robertmurraya</taxon>
    </lineage>
</organism>
<dbReference type="RefSeq" id="WP_160548646.1">
    <property type="nucleotide sequence ID" value="NZ_JBHLUU010000113.1"/>
</dbReference>
<sequence length="72" mass="8289">MDLMNNMSFEMTKSFIPNISKSDTLKIVELTRDGVVIQMENSSCRGVFPLDSFQYWIKKGSLIHLEDQQKSS</sequence>
<dbReference type="EMBL" id="JBHLUU010000113">
    <property type="protein sequence ID" value="MFC0476865.1"/>
    <property type="molecule type" value="Genomic_DNA"/>
</dbReference>
<protein>
    <submittedName>
        <fullName evidence="1">Uncharacterized protein</fullName>
    </submittedName>
</protein>
<evidence type="ECO:0000313" key="1">
    <source>
        <dbReference type="EMBL" id="MFC0476865.1"/>
    </source>
</evidence>